<dbReference type="InterPro" id="IPR011604">
    <property type="entry name" value="PDDEXK-like_dom_sf"/>
</dbReference>
<dbReference type="AlphaFoldDB" id="A0A223S690"/>
<reference evidence="2 3" key="1">
    <citation type="submission" date="2017-08" db="EMBL/GenBank/DDBJ databases">
        <title>The complete genome sequence of Nocardiopsis gilva YIM 90087.</title>
        <authorList>
            <person name="Yin M."/>
            <person name="Tang S."/>
        </authorList>
    </citation>
    <scope>NUCLEOTIDE SEQUENCE [LARGE SCALE GENOMIC DNA]</scope>
    <source>
        <strain evidence="2 3">YIM 90087</strain>
    </source>
</reference>
<evidence type="ECO:0000259" key="1">
    <source>
        <dbReference type="Pfam" id="PF09588"/>
    </source>
</evidence>
<organism evidence="2 3">
    <name type="scientific">Nocardiopsis gilva YIM 90087</name>
    <dbReference type="NCBI Taxonomy" id="1235441"/>
    <lineage>
        <taxon>Bacteria</taxon>
        <taxon>Bacillati</taxon>
        <taxon>Actinomycetota</taxon>
        <taxon>Actinomycetes</taxon>
        <taxon>Streptosporangiales</taxon>
        <taxon>Nocardiopsidaceae</taxon>
        <taxon>Nocardiopsis</taxon>
    </lineage>
</organism>
<dbReference type="InterPro" id="IPR051703">
    <property type="entry name" value="NF-kappa-B_Signaling_Reg"/>
</dbReference>
<dbReference type="PANTHER" id="PTHR46609:SF6">
    <property type="entry name" value="EXONUCLEASE, PHAGE-TYPE_RECB, C-TERMINAL DOMAIN-CONTAINING PROTEIN-RELATED"/>
    <property type="match status" value="1"/>
</dbReference>
<accession>A0A223S690</accession>
<dbReference type="SUPFAM" id="SSF52980">
    <property type="entry name" value="Restriction endonuclease-like"/>
    <property type="match status" value="1"/>
</dbReference>
<dbReference type="RefSeq" id="WP_017616858.1">
    <property type="nucleotide sequence ID" value="NZ_ANBG01000027.1"/>
</dbReference>
<name>A0A223S690_9ACTN</name>
<keyword evidence="3" id="KW-1185">Reference proteome</keyword>
<evidence type="ECO:0000313" key="2">
    <source>
        <dbReference type="EMBL" id="ASU83539.1"/>
    </source>
</evidence>
<dbReference type="Proteomes" id="UP000215005">
    <property type="component" value="Chromosome"/>
</dbReference>
<sequence>MTATLSTPTGHLLGSWPSGSEAWHAARAGRLGGSDMAAVLGRSPWVSHYRLWHLKQGLVQDLPTTEAQARGHYLEPAIASWFADRHPEFEVVEAGTFTNVERDYQLANPDRLLLQDGRVRAVLELKSDAGDGEGWGREGTDEVPLYYRTQIQWYLDCLGLDTAHVAMIGRGLEFREYQVAYDPADATLLRQHAEQFLDSMLFGEVPDKDTTDSTYLTVRQLHPSIEDREVELSLDQVAAFTQGREDKLAADAAWNLARSQMGDLMGNARRACFLGQRIAARQARGDAPPFVVADRKCPPHTDFIAEEFTA</sequence>
<protein>
    <recommendedName>
        <fullName evidence="1">YqaJ viral recombinase domain-containing protein</fullName>
    </recommendedName>
</protein>
<proteinExistence type="predicted"/>
<dbReference type="NCBIfam" id="TIGR03033">
    <property type="entry name" value="phage_rel_nuc"/>
    <property type="match status" value="1"/>
</dbReference>
<dbReference type="InterPro" id="IPR019080">
    <property type="entry name" value="YqaJ_viral_recombinase"/>
</dbReference>
<dbReference type="InterPro" id="IPR017482">
    <property type="entry name" value="Lambda-type_endonuclease"/>
</dbReference>
<feature type="domain" description="YqaJ viral recombinase" evidence="1">
    <location>
        <begin position="23"/>
        <end position="157"/>
    </location>
</feature>
<dbReference type="PANTHER" id="PTHR46609">
    <property type="entry name" value="EXONUCLEASE, PHAGE-TYPE/RECB, C-TERMINAL DOMAIN-CONTAINING PROTEIN"/>
    <property type="match status" value="1"/>
</dbReference>
<gene>
    <name evidence="2" type="ORF">CDO52_12745</name>
</gene>
<dbReference type="Pfam" id="PF09588">
    <property type="entry name" value="YqaJ"/>
    <property type="match status" value="1"/>
</dbReference>
<dbReference type="OrthoDB" id="3197230at2"/>
<dbReference type="EMBL" id="CP022753">
    <property type="protein sequence ID" value="ASU83539.1"/>
    <property type="molecule type" value="Genomic_DNA"/>
</dbReference>
<dbReference type="Gene3D" id="3.90.320.10">
    <property type="match status" value="1"/>
</dbReference>
<dbReference type="InterPro" id="IPR011335">
    <property type="entry name" value="Restrct_endonuc-II-like"/>
</dbReference>
<dbReference type="KEGG" id="ngv:CDO52_12745"/>
<evidence type="ECO:0000313" key="3">
    <source>
        <dbReference type="Proteomes" id="UP000215005"/>
    </source>
</evidence>